<evidence type="ECO:0000256" key="2">
    <source>
        <dbReference type="ARBA" id="ARBA00004174"/>
    </source>
</evidence>
<name>A0ABN7B0Z5_9HEMI</name>
<dbReference type="InterPro" id="IPR001128">
    <property type="entry name" value="Cyt_P450"/>
</dbReference>
<evidence type="ECO:0000256" key="7">
    <source>
        <dbReference type="ARBA" id="ARBA00022824"/>
    </source>
</evidence>
<evidence type="ECO:0008006" key="16">
    <source>
        <dbReference type="Google" id="ProtNLM"/>
    </source>
</evidence>
<sequence>MFLEILVILLAIVLLFMRICRMLNIPSFRTIRMFNKLPGPTHYPFYIGMVADIMRMELKDVLPFVKGHNEKYGDLVANYALGAPILFMNNPDDIEVLLTSTKNIDKGPDYEVLAPWLGDGLVMSTGAKWKQRRKMLTSSFHFKILDGNTECMNRNWKKVAQKLLAADGAPVEPLQIMGRGALDIICEAAMGTILEKDESGEKYVAAVKRVTHGAVKRTMTPYFKNDFIFKMFPSGKQHMEDVKILHNFTEKVIRERKEIFEKKKRGESDEYSEEGKERNAFLDLILDMSETKGLTESDIREEVDTFMFAGHDTTSTALQFVFLHLGENPEVQEKAYQEQLDIFGYSDRDVTKDDLNRMHYLEQVLKESLRLHPAAPQIARQLQEDLTLRDGRVIPATTKVFLNFMILHRNPKYFPDPEKFDPERFTPENSKGRHPYSYVPFSAGPRNCIGQKFAMMEMKIAMSVILRSCKIKAITRLKDLEYEMAIVLYTKPAILIEVEPRNKL</sequence>
<comment type="similarity">
    <text evidence="4 13">Belongs to the cytochrome P450 family.</text>
</comment>
<evidence type="ECO:0000256" key="5">
    <source>
        <dbReference type="ARBA" id="ARBA00022617"/>
    </source>
</evidence>
<keyword evidence="11 13" id="KW-0503">Monooxygenase</keyword>
<gene>
    <name evidence="14" type="ORF">NTJ_10895</name>
</gene>
<keyword evidence="7" id="KW-0256">Endoplasmic reticulum</keyword>
<evidence type="ECO:0000313" key="15">
    <source>
        <dbReference type="Proteomes" id="UP001307889"/>
    </source>
</evidence>
<dbReference type="InterPro" id="IPR036396">
    <property type="entry name" value="Cyt_P450_sf"/>
</dbReference>
<accession>A0ABN7B0Z5</accession>
<evidence type="ECO:0000256" key="13">
    <source>
        <dbReference type="RuleBase" id="RU000461"/>
    </source>
</evidence>
<dbReference type="SUPFAM" id="SSF48264">
    <property type="entry name" value="Cytochrome P450"/>
    <property type="match status" value="1"/>
</dbReference>
<comment type="subcellular location">
    <subcellularLocation>
        <location evidence="3">Endoplasmic reticulum membrane</location>
        <topology evidence="3">Peripheral membrane protein</topology>
    </subcellularLocation>
    <subcellularLocation>
        <location evidence="2">Microsome membrane</location>
        <topology evidence="2">Peripheral membrane protein</topology>
    </subcellularLocation>
</comment>
<evidence type="ECO:0000256" key="11">
    <source>
        <dbReference type="ARBA" id="ARBA00023033"/>
    </source>
</evidence>
<evidence type="ECO:0000256" key="1">
    <source>
        <dbReference type="ARBA" id="ARBA00001971"/>
    </source>
</evidence>
<dbReference type="InterPro" id="IPR017972">
    <property type="entry name" value="Cyt_P450_CS"/>
</dbReference>
<dbReference type="PROSITE" id="PS00086">
    <property type="entry name" value="CYTOCHROME_P450"/>
    <property type="match status" value="1"/>
</dbReference>
<dbReference type="PRINTS" id="PR00463">
    <property type="entry name" value="EP450I"/>
</dbReference>
<dbReference type="CDD" id="cd20628">
    <property type="entry name" value="CYP4"/>
    <property type="match status" value="1"/>
</dbReference>
<evidence type="ECO:0000313" key="14">
    <source>
        <dbReference type="EMBL" id="BES98080.1"/>
    </source>
</evidence>
<keyword evidence="15" id="KW-1185">Reference proteome</keyword>
<evidence type="ECO:0000256" key="9">
    <source>
        <dbReference type="ARBA" id="ARBA00023002"/>
    </source>
</evidence>
<dbReference type="Proteomes" id="UP001307889">
    <property type="component" value="Chromosome 9"/>
</dbReference>
<evidence type="ECO:0000256" key="12">
    <source>
        <dbReference type="ARBA" id="ARBA00023136"/>
    </source>
</evidence>
<keyword evidence="5 13" id="KW-0349">Heme</keyword>
<dbReference type="InterPro" id="IPR002401">
    <property type="entry name" value="Cyt_P450_E_grp-I"/>
</dbReference>
<dbReference type="Pfam" id="PF00067">
    <property type="entry name" value="p450"/>
    <property type="match status" value="1"/>
</dbReference>
<dbReference type="InterPro" id="IPR050196">
    <property type="entry name" value="Cytochrome_P450_Monoox"/>
</dbReference>
<protein>
    <recommendedName>
        <fullName evidence="16">Cytochrome P450</fullName>
    </recommendedName>
</protein>
<evidence type="ECO:0000256" key="8">
    <source>
        <dbReference type="ARBA" id="ARBA00022848"/>
    </source>
</evidence>
<dbReference type="PRINTS" id="PR00385">
    <property type="entry name" value="P450"/>
</dbReference>
<dbReference type="PANTHER" id="PTHR24291:SF189">
    <property type="entry name" value="CYTOCHROME P450 4C3-RELATED"/>
    <property type="match status" value="1"/>
</dbReference>
<dbReference type="Gene3D" id="1.10.630.10">
    <property type="entry name" value="Cytochrome P450"/>
    <property type="match status" value="1"/>
</dbReference>
<keyword evidence="9 13" id="KW-0560">Oxidoreductase</keyword>
<organism evidence="14 15">
    <name type="scientific">Nesidiocoris tenuis</name>
    <dbReference type="NCBI Taxonomy" id="355587"/>
    <lineage>
        <taxon>Eukaryota</taxon>
        <taxon>Metazoa</taxon>
        <taxon>Ecdysozoa</taxon>
        <taxon>Arthropoda</taxon>
        <taxon>Hexapoda</taxon>
        <taxon>Insecta</taxon>
        <taxon>Pterygota</taxon>
        <taxon>Neoptera</taxon>
        <taxon>Paraneoptera</taxon>
        <taxon>Hemiptera</taxon>
        <taxon>Heteroptera</taxon>
        <taxon>Panheteroptera</taxon>
        <taxon>Cimicomorpha</taxon>
        <taxon>Miridae</taxon>
        <taxon>Dicyphina</taxon>
        <taxon>Nesidiocoris</taxon>
    </lineage>
</organism>
<dbReference type="EMBL" id="AP028917">
    <property type="protein sequence ID" value="BES98080.1"/>
    <property type="molecule type" value="Genomic_DNA"/>
</dbReference>
<reference evidence="14 15" key="1">
    <citation type="submission" date="2023-09" db="EMBL/GenBank/DDBJ databases">
        <title>Nesidiocoris tenuis whole genome shotgun sequence.</title>
        <authorList>
            <person name="Shibata T."/>
            <person name="Shimoda M."/>
            <person name="Kobayashi T."/>
            <person name="Uehara T."/>
        </authorList>
    </citation>
    <scope>NUCLEOTIDE SEQUENCE [LARGE SCALE GENOMIC DNA]</scope>
    <source>
        <strain evidence="14 15">Japan</strain>
    </source>
</reference>
<evidence type="ECO:0000256" key="10">
    <source>
        <dbReference type="ARBA" id="ARBA00023004"/>
    </source>
</evidence>
<proteinExistence type="inferred from homology"/>
<evidence type="ECO:0000256" key="3">
    <source>
        <dbReference type="ARBA" id="ARBA00004406"/>
    </source>
</evidence>
<comment type="cofactor">
    <cofactor evidence="1">
        <name>heme</name>
        <dbReference type="ChEBI" id="CHEBI:30413"/>
    </cofactor>
</comment>
<keyword evidence="6 13" id="KW-0479">Metal-binding</keyword>
<keyword evidence="12" id="KW-0472">Membrane</keyword>
<keyword evidence="10 13" id="KW-0408">Iron</keyword>
<keyword evidence="8" id="KW-0492">Microsome</keyword>
<dbReference type="PANTHER" id="PTHR24291">
    <property type="entry name" value="CYTOCHROME P450 FAMILY 4"/>
    <property type="match status" value="1"/>
</dbReference>
<evidence type="ECO:0000256" key="6">
    <source>
        <dbReference type="ARBA" id="ARBA00022723"/>
    </source>
</evidence>
<evidence type="ECO:0000256" key="4">
    <source>
        <dbReference type="ARBA" id="ARBA00010617"/>
    </source>
</evidence>